<sequence length="186" mass="21659">MHDTQLIDIQWKIEDFENRQRCNNLRILGVQEGIEGQEARVYIIRLFKAAFPEQAGWDWEKEIQRAHRFPLYLKKQMATGGAGSSLQQPRALIVYFGNYLLRQIVCEQTRPNSKISCEGVTFFSRVDFCHATVERRWHLRQLISSFQEKGAKAFLLAPARLKTVFKGTVQMFMSENKAKEYLLSLA</sequence>
<comment type="caution">
    <text evidence="1">The sequence shown here is derived from an EMBL/GenBank/DDBJ whole genome shotgun (WGS) entry which is preliminary data.</text>
</comment>
<dbReference type="InterPro" id="IPR004244">
    <property type="entry name" value="Transposase_22"/>
</dbReference>
<dbReference type="Proteomes" id="UP001066276">
    <property type="component" value="Chromosome 2_2"/>
</dbReference>
<keyword evidence="2" id="KW-1185">Reference proteome</keyword>
<proteinExistence type="predicted"/>
<dbReference type="EMBL" id="JANPWB010000004">
    <property type="protein sequence ID" value="KAJ1195549.1"/>
    <property type="molecule type" value="Genomic_DNA"/>
</dbReference>
<dbReference type="Gene3D" id="3.30.70.1820">
    <property type="entry name" value="L1 transposable element, RRM domain"/>
    <property type="match status" value="1"/>
</dbReference>
<dbReference type="AlphaFoldDB" id="A0AAV7V5Y4"/>
<evidence type="ECO:0000313" key="1">
    <source>
        <dbReference type="EMBL" id="KAJ1195549.1"/>
    </source>
</evidence>
<dbReference type="PANTHER" id="PTHR11505">
    <property type="entry name" value="L1 TRANSPOSABLE ELEMENT-RELATED"/>
    <property type="match status" value="1"/>
</dbReference>
<protein>
    <submittedName>
        <fullName evidence="1">Uncharacterized protein</fullName>
    </submittedName>
</protein>
<evidence type="ECO:0000313" key="2">
    <source>
        <dbReference type="Proteomes" id="UP001066276"/>
    </source>
</evidence>
<accession>A0AAV7V5Y4</accession>
<gene>
    <name evidence="1" type="ORF">NDU88_004828</name>
</gene>
<name>A0AAV7V5Y4_PLEWA</name>
<reference evidence="1" key="1">
    <citation type="journal article" date="2022" name="bioRxiv">
        <title>Sequencing and chromosome-scale assembly of the giantPleurodeles waltlgenome.</title>
        <authorList>
            <person name="Brown T."/>
            <person name="Elewa A."/>
            <person name="Iarovenko S."/>
            <person name="Subramanian E."/>
            <person name="Araus A.J."/>
            <person name="Petzold A."/>
            <person name="Susuki M."/>
            <person name="Suzuki K.-i.T."/>
            <person name="Hayashi T."/>
            <person name="Toyoda A."/>
            <person name="Oliveira C."/>
            <person name="Osipova E."/>
            <person name="Leigh N.D."/>
            <person name="Simon A."/>
            <person name="Yun M.H."/>
        </authorList>
    </citation>
    <scope>NUCLEOTIDE SEQUENCE</scope>
    <source>
        <strain evidence="1">20211129_DDA</strain>
        <tissue evidence="1">Liver</tissue>
    </source>
</reference>
<organism evidence="1 2">
    <name type="scientific">Pleurodeles waltl</name>
    <name type="common">Iberian ribbed newt</name>
    <dbReference type="NCBI Taxonomy" id="8319"/>
    <lineage>
        <taxon>Eukaryota</taxon>
        <taxon>Metazoa</taxon>
        <taxon>Chordata</taxon>
        <taxon>Craniata</taxon>
        <taxon>Vertebrata</taxon>
        <taxon>Euteleostomi</taxon>
        <taxon>Amphibia</taxon>
        <taxon>Batrachia</taxon>
        <taxon>Caudata</taxon>
        <taxon>Salamandroidea</taxon>
        <taxon>Salamandridae</taxon>
        <taxon>Pleurodelinae</taxon>
        <taxon>Pleurodeles</taxon>
    </lineage>
</organism>